<dbReference type="Proteomes" id="UP000008068">
    <property type="component" value="Unassembled WGS sequence"/>
</dbReference>
<dbReference type="HOGENOM" id="CLU_2851743_0_0_1"/>
<name>G0MM36_CAEBE</name>
<dbReference type="EMBL" id="GL379801">
    <property type="protein sequence ID" value="EGT36505.1"/>
    <property type="molecule type" value="Genomic_DNA"/>
</dbReference>
<evidence type="ECO:0000313" key="1">
    <source>
        <dbReference type="EMBL" id="EGT36505.1"/>
    </source>
</evidence>
<dbReference type="AlphaFoldDB" id="G0MM36"/>
<evidence type="ECO:0000313" key="2">
    <source>
        <dbReference type="Proteomes" id="UP000008068"/>
    </source>
</evidence>
<gene>
    <name evidence="1" type="ORF">CAEBREN_07623</name>
</gene>
<proteinExistence type="predicted"/>
<dbReference type="InParanoid" id="G0MM36"/>
<organism evidence="2">
    <name type="scientific">Caenorhabditis brenneri</name>
    <name type="common">Nematode worm</name>
    <dbReference type="NCBI Taxonomy" id="135651"/>
    <lineage>
        <taxon>Eukaryota</taxon>
        <taxon>Metazoa</taxon>
        <taxon>Ecdysozoa</taxon>
        <taxon>Nematoda</taxon>
        <taxon>Chromadorea</taxon>
        <taxon>Rhabditida</taxon>
        <taxon>Rhabditina</taxon>
        <taxon>Rhabditomorpha</taxon>
        <taxon>Rhabditoidea</taxon>
        <taxon>Rhabditidae</taxon>
        <taxon>Peloderinae</taxon>
        <taxon>Caenorhabditis</taxon>
    </lineage>
</organism>
<accession>G0MM36</accession>
<protein>
    <submittedName>
        <fullName evidence="1">Uncharacterized protein</fullName>
    </submittedName>
</protein>
<sequence length="65" mass="7406">MPDKNRPTISIMAGYVPPQKIDAQRPSTIEHKSNKKAREAAMIAARYTKQARDARALKRENNKKN</sequence>
<reference evidence="2" key="1">
    <citation type="submission" date="2011-07" db="EMBL/GenBank/DDBJ databases">
        <authorList>
            <consortium name="Caenorhabditis brenneri Sequencing and Analysis Consortium"/>
            <person name="Wilson R.K."/>
        </authorList>
    </citation>
    <scope>NUCLEOTIDE SEQUENCE [LARGE SCALE GENOMIC DNA]</scope>
    <source>
        <strain evidence="2">PB2801</strain>
    </source>
</reference>
<keyword evidence="2" id="KW-1185">Reference proteome</keyword>